<proteinExistence type="inferred from homology"/>
<keyword evidence="3" id="KW-0687">Ribonucleoprotein</keyword>
<dbReference type="GO" id="GO:0022627">
    <property type="term" value="C:cytosolic small ribosomal subunit"/>
    <property type="evidence" value="ECO:0007669"/>
    <property type="project" value="TreeGrafter"/>
</dbReference>
<dbReference type="EMBL" id="PEUT01000038">
    <property type="protein sequence ID" value="PIV13688.1"/>
    <property type="molecule type" value="Genomic_DNA"/>
</dbReference>
<dbReference type="GO" id="GO:0006412">
    <property type="term" value="P:translation"/>
    <property type="evidence" value="ECO:0007669"/>
    <property type="project" value="InterPro"/>
</dbReference>
<dbReference type="InterPro" id="IPR036388">
    <property type="entry name" value="WH-like_DNA-bd_sf"/>
</dbReference>
<evidence type="ECO:0000256" key="2">
    <source>
        <dbReference type="ARBA" id="ARBA00022980"/>
    </source>
</evidence>
<dbReference type="PROSITE" id="PS00628">
    <property type="entry name" value="RIBOSOMAL_S19E"/>
    <property type="match status" value="1"/>
</dbReference>
<keyword evidence="2 4" id="KW-0689">Ribosomal protein</keyword>
<comment type="similarity">
    <text evidence="1">Belongs to the eukaryotic ribosomal protein eS19 family.</text>
</comment>
<dbReference type="Pfam" id="PF01090">
    <property type="entry name" value="Ribosomal_S19e"/>
    <property type="match status" value="1"/>
</dbReference>
<dbReference type="Gene3D" id="1.10.10.10">
    <property type="entry name" value="Winged helix-like DNA-binding domain superfamily/Winged helix DNA-binding domain"/>
    <property type="match status" value="1"/>
</dbReference>
<dbReference type="PANTHER" id="PTHR11710:SF0">
    <property type="entry name" value="40S RIBOSOMAL PROTEIN S19"/>
    <property type="match status" value="1"/>
</dbReference>
<dbReference type="GO" id="GO:0003735">
    <property type="term" value="F:structural constituent of ribosome"/>
    <property type="evidence" value="ECO:0007669"/>
    <property type="project" value="InterPro"/>
</dbReference>
<protein>
    <submittedName>
        <fullName evidence="4">30S ribosomal protein S19e</fullName>
    </submittedName>
</protein>
<dbReference type="AlphaFoldDB" id="A0A2H9M3K2"/>
<dbReference type="InterPro" id="IPR036390">
    <property type="entry name" value="WH_DNA-bd_sf"/>
</dbReference>
<dbReference type="GO" id="GO:0003723">
    <property type="term" value="F:RNA binding"/>
    <property type="evidence" value="ECO:0007669"/>
    <property type="project" value="TreeGrafter"/>
</dbReference>
<organism evidence="4 5">
    <name type="scientific">Huberarchaeum crystalense</name>
    <dbReference type="NCBI Taxonomy" id="2014257"/>
    <lineage>
        <taxon>Archaea</taxon>
        <taxon>Candidatus Huberarchaeota</taxon>
        <taxon>Candidatus Huberarchaeia</taxon>
        <taxon>Candidatus Huberarchaeales</taxon>
        <taxon>Candidatus Huberarchaeaceae</taxon>
        <taxon>Candidatus Huberarchaeum</taxon>
    </lineage>
</organism>
<dbReference type="PANTHER" id="PTHR11710">
    <property type="entry name" value="40S RIBOSOMAL PROTEIN S19"/>
    <property type="match status" value="1"/>
</dbReference>
<sequence>MISNDIQKIAENLKESIKMPEWARFVKAGVYAERQPTQENWWQLRASAILRKIALRGPIGARKLQKILGKMKNCGVKPDKKRNASGKIIRTILQQLESNKIIEQSKSKKKGRVVTKSGLEILKD</sequence>
<name>A0A2H9M3K2_HUBC1</name>
<accession>A0A2H9M3K2</accession>
<gene>
    <name evidence="4" type="ORF">COS45_01560</name>
</gene>
<evidence type="ECO:0000256" key="3">
    <source>
        <dbReference type="ARBA" id="ARBA00023274"/>
    </source>
</evidence>
<evidence type="ECO:0000313" key="4">
    <source>
        <dbReference type="EMBL" id="PIV13688.1"/>
    </source>
</evidence>
<reference evidence="5" key="1">
    <citation type="submission" date="2017-09" db="EMBL/GenBank/DDBJ databases">
        <title>Depth-based differentiation of microbial function through sediment-hosted aquifers and enrichment of novel symbionts in the deep terrestrial subsurface.</title>
        <authorList>
            <person name="Probst A.J."/>
            <person name="Ladd B."/>
            <person name="Jarett J.K."/>
            <person name="Geller-Mcgrath D.E."/>
            <person name="Sieber C.M.K."/>
            <person name="Emerson J.B."/>
            <person name="Anantharaman K."/>
            <person name="Thomas B.C."/>
            <person name="Malmstrom R."/>
            <person name="Stieglmeier M."/>
            <person name="Klingl A."/>
            <person name="Woyke T."/>
            <person name="Ryan C.M."/>
            <person name="Banfield J.F."/>
        </authorList>
    </citation>
    <scope>NUCLEOTIDE SEQUENCE [LARGE SCALE GENOMIC DNA]</scope>
</reference>
<dbReference type="InterPro" id="IPR001266">
    <property type="entry name" value="Ribosomal_eS19"/>
</dbReference>
<evidence type="ECO:0000256" key="1">
    <source>
        <dbReference type="ARBA" id="ARBA00010014"/>
    </source>
</evidence>
<dbReference type="Proteomes" id="UP000230713">
    <property type="component" value="Unassembled WGS sequence"/>
</dbReference>
<dbReference type="SMART" id="SM01413">
    <property type="entry name" value="Ribosomal_S19e"/>
    <property type="match status" value="1"/>
</dbReference>
<dbReference type="GO" id="GO:0000028">
    <property type="term" value="P:ribosomal small subunit assembly"/>
    <property type="evidence" value="ECO:0007669"/>
    <property type="project" value="TreeGrafter"/>
</dbReference>
<dbReference type="InterPro" id="IPR018277">
    <property type="entry name" value="Ribosomal_eS19_CS"/>
</dbReference>
<dbReference type="SUPFAM" id="SSF46785">
    <property type="entry name" value="Winged helix' DNA-binding domain"/>
    <property type="match status" value="1"/>
</dbReference>
<evidence type="ECO:0000313" key="5">
    <source>
        <dbReference type="Proteomes" id="UP000230713"/>
    </source>
</evidence>
<comment type="caution">
    <text evidence="4">The sequence shown here is derived from an EMBL/GenBank/DDBJ whole genome shotgun (WGS) entry which is preliminary data.</text>
</comment>